<dbReference type="InterPro" id="IPR019999">
    <property type="entry name" value="Anth_synth_I-like"/>
</dbReference>
<evidence type="ECO:0000256" key="5">
    <source>
        <dbReference type="ARBA" id="ARBA00041564"/>
    </source>
</evidence>
<dbReference type="Pfam" id="PF00425">
    <property type="entry name" value="Chorismate_bind"/>
    <property type="match status" value="1"/>
</dbReference>
<dbReference type="AlphaFoldDB" id="A0A2I1I4P8"/>
<dbReference type="PANTHER" id="PTHR42839">
    <property type="entry name" value="ISOCHORISMATE SYNTHASE ENTC"/>
    <property type="match status" value="1"/>
</dbReference>
<dbReference type="InterPro" id="IPR015890">
    <property type="entry name" value="Chorismate_C"/>
</dbReference>
<evidence type="ECO:0000256" key="4">
    <source>
        <dbReference type="ARBA" id="ARBA00023235"/>
    </source>
</evidence>
<name>A0A2I1I4P8_9ACTO</name>
<dbReference type="OrthoDB" id="9806579at2"/>
<feature type="domain" description="Chorismate-utilising enzyme C-terminal" evidence="6">
    <location>
        <begin position="165"/>
        <end position="407"/>
    </location>
</feature>
<evidence type="ECO:0000313" key="7">
    <source>
        <dbReference type="EMBL" id="PKY66104.1"/>
    </source>
</evidence>
<dbReference type="GO" id="GO:0008909">
    <property type="term" value="F:isochorismate synthase activity"/>
    <property type="evidence" value="ECO:0007669"/>
    <property type="project" value="UniProtKB-EC"/>
</dbReference>
<keyword evidence="4" id="KW-0413">Isomerase</keyword>
<dbReference type="PRINTS" id="PR00095">
    <property type="entry name" value="ANTSNTHASEI"/>
</dbReference>
<comment type="similarity">
    <text evidence="2">Belongs to the isochorismate synthase family.</text>
</comment>
<dbReference type="Proteomes" id="UP000234545">
    <property type="component" value="Unassembled WGS sequence"/>
</dbReference>
<dbReference type="InterPro" id="IPR004561">
    <property type="entry name" value="IsoChor_synthase"/>
</dbReference>
<gene>
    <name evidence="7" type="ORF">CYJ25_05885</name>
</gene>
<dbReference type="RefSeq" id="WP_101628258.1">
    <property type="nucleotide sequence ID" value="NZ_PKKJ01000006.1"/>
</dbReference>
<dbReference type="EC" id="5.4.4.2" evidence="3"/>
<evidence type="ECO:0000256" key="2">
    <source>
        <dbReference type="ARBA" id="ARBA00005297"/>
    </source>
</evidence>
<dbReference type="PANTHER" id="PTHR42839:SF2">
    <property type="entry name" value="ISOCHORISMATE SYNTHASE ENTC"/>
    <property type="match status" value="1"/>
</dbReference>
<dbReference type="NCBIfam" id="TIGR00543">
    <property type="entry name" value="isochor_syn"/>
    <property type="match status" value="1"/>
</dbReference>
<protein>
    <recommendedName>
        <fullName evidence="3">isochorismate synthase</fullName>
        <ecNumber evidence="3">5.4.4.2</ecNumber>
    </recommendedName>
    <alternativeName>
        <fullName evidence="5">Isochorismate mutase</fullName>
    </alternativeName>
</protein>
<dbReference type="SUPFAM" id="SSF56322">
    <property type="entry name" value="ADC synthase"/>
    <property type="match status" value="1"/>
</dbReference>
<sequence>MPTKLSVPTLRVRAASLQGTRWENTPLLELIPDGVSPFVWFGWRQSMVGWGTAAEWSSNTPSAISDSASWWDQVRRSAISEADHTDLSLPLAFGSYGFVSPSVSYLSVPEFVIVATNKERWAVSMSCSDTARDPLEVLTQLRPSFKDSELTEPGGLVTDTGRMTQAEWASSVEELARRLQAGDAAKAVMARDMLVRAETAIDQRYLLARLNRLYPQTWRFAVHDLVGATPEMLASVHVSQLRSRVLAGTAPAGHADELLASAKDRREHTLAVDSVVSALAPLVSEVNAPDTPFILELPNVVHFASDIHATLADSNLLDAVAALHPTAAVCGTPRLEALELLKVHEQTARGRYSGPVGWIDADGEGEFCIALRCGLVEDDGHTLRIFAGGGIMPDSDPEIELAETRQKMAPLLDALGL</sequence>
<evidence type="ECO:0000256" key="3">
    <source>
        <dbReference type="ARBA" id="ARBA00012824"/>
    </source>
</evidence>
<comment type="caution">
    <text evidence="7">The sequence shown here is derived from an EMBL/GenBank/DDBJ whole genome shotgun (WGS) entry which is preliminary data.</text>
</comment>
<evidence type="ECO:0000259" key="6">
    <source>
        <dbReference type="Pfam" id="PF00425"/>
    </source>
</evidence>
<comment type="catalytic activity">
    <reaction evidence="1">
        <text>chorismate = isochorismate</text>
        <dbReference type="Rhea" id="RHEA:18985"/>
        <dbReference type="ChEBI" id="CHEBI:29748"/>
        <dbReference type="ChEBI" id="CHEBI:29780"/>
        <dbReference type="EC" id="5.4.4.2"/>
    </reaction>
</comment>
<dbReference type="InterPro" id="IPR005801">
    <property type="entry name" value="ADC_synthase"/>
</dbReference>
<reference evidence="7 8" key="1">
    <citation type="submission" date="2017-12" db="EMBL/GenBank/DDBJ databases">
        <title>Phylogenetic diversity of female urinary microbiome.</title>
        <authorList>
            <person name="Thomas-White K."/>
            <person name="Wolfe A.J."/>
        </authorList>
    </citation>
    <scope>NUCLEOTIDE SEQUENCE [LARGE SCALE GENOMIC DNA]</scope>
    <source>
        <strain evidence="7 8">UMB0250</strain>
    </source>
</reference>
<evidence type="ECO:0000313" key="8">
    <source>
        <dbReference type="Proteomes" id="UP000234545"/>
    </source>
</evidence>
<proteinExistence type="inferred from homology"/>
<dbReference type="Gene3D" id="3.60.120.10">
    <property type="entry name" value="Anthranilate synthase"/>
    <property type="match status" value="1"/>
</dbReference>
<dbReference type="EMBL" id="PKKJ01000006">
    <property type="protein sequence ID" value="PKY66104.1"/>
    <property type="molecule type" value="Genomic_DNA"/>
</dbReference>
<accession>A0A2I1I4P8</accession>
<evidence type="ECO:0000256" key="1">
    <source>
        <dbReference type="ARBA" id="ARBA00000799"/>
    </source>
</evidence>
<organism evidence="7 8">
    <name type="scientific">Schaalia turicensis</name>
    <dbReference type="NCBI Taxonomy" id="131111"/>
    <lineage>
        <taxon>Bacteria</taxon>
        <taxon>Bacillati</taxon>
        <taxon>Actinomycetota</taxon>
        <taxon>Actinomycetes</taxon>
        <taxon>Actinomycetales</taxon>
        <taxon>Actinomycetaceae</taxon>
        <taxon>Schaalia</taxon>
    </lineage>
</organism>